<feature type="domain" description="ASCH" evidence="1">
    <location>
        <begin position="39"/>
        <end position="161"/>
    </location>
</feature>
<name>A0A641ARD1_9ACTN</name>
<organism evidence="2 3">
    <name type="scientific">Aeromicrobium fastidiosum</name>
    <dbReference type="NCBI Taxonomy" id="52699"/>
    <lineage>
        <taxon>Bacteria</taxon>
        <taxon>Bacillati</taxon>
        <taxon>Actinomycetota</taxon>
        <taxon>Actinomycetes</taxon>
        <taxon>Propionibacteriales</taxon>
        <taxon>Nocardioidaceae</taxon>
        <taxon>Aeromicrobium</taxon>
    </lineage>
</organism>
<dbReference type="SUPFAM" id="SSF88697">
    <property type="entry name" value="PUA domain-like"/>
    <property type="match status" value="1"/>
</dbReference>
<dbReference type="Proteomes" id="UP001515100">
    <property type="component" value="Unassembled WGS sequence"/>
</dbReference>
<dbReference type="PANTHER" id="PTHR39203:SF1">
    <property type="entry name" value="CYTOPLASMIC PROTEIN"/>
    <property type="match status" value="1"/>
</dbReference>
<comment type="caution">
    <text evidence="2">The sequence shown here is derived from an EMBL/GenBank/DDBJ whole genome shotgun (WGS) entry which is preliminary data.</text>
</comment>
<dbReference type="SMART" id="SM01022">
    <property type="entry name" value="ASCH"/>
    <property type="match status" value="1"/>
</dbReference>
<protein>
    <submittedName>
        <fullName evidence="2">ASCH domain-containing protein</fullName>
    </submittedName>
</protein>
<dbReference type="Gene3D" id="3.10.400.10">
    <property type="entry name" value="Sulfate adenylyltransferase"/>
    <property type="match status" value="1"/>
</dbReference>
<sequence length="163" mass="18249">MTAEQIDAFWSVARHQTRANPVPGYLGTYAGEALAPPAWAFGATEQQADELIALVLDGTKTATAGALWDYEQGDEQLPRVGDLAILLDGSEHPRALVEVMQVDEVPFEDVDAEHAYLEGEGDRSLEHWRTVHERFFTDHATHDRGFSTTMPVVLERFRVLYPR</sequence>
<dbReference type="CDD" id="cd06553">
    <property type="entry name" value="ASCH_Ef3133_like"/>
    <property type="match status" value="1"/>
</dbReference>
<gene>
    <name evidence="2" type="ORF">ESP62_000660</name>
</gene>
<dbReference type="PANTHER" id="PTHR39203">
    <property type="entry name" value="CYTOPLASMIC PROTEIN-RELATED"/>
    <property type="match status" value="1"/>
</dbReference>
<evidence type="ECO:0000313" key="3">
    <source>
        <dbReference type="Proteomes" id="UP001515100"/>
    </source>
</evidence>
<reference evidence="2" key="1">
    <citation type="submission" date="2019-09" db="EMBL/GenBank/DDBJ databases">
        <authorList>
            <person name="Li J."/>
        </authorList>
    </citation>
    <scope>NUCLEOTIDE SEQUENCE [LARGE SCALE GENOMIC DNA]</scope>
    <source>
        <strain evidence="2">NRBC 14897</strain>
    </source>
</reference>
<dbReference type="InterPro" id="IPR007374">
    <property type="entry name" value="ASCH_domain"/>
</dbReference>
<dbReference type="EMBL" id="SDPP02000001">
    <property type="protein sequence ID" value="KAA1379763.1"/>
    <property type="molecule type" value="Genomic_DNA"/>
</dbReference>
<keyword evidence="3" id="KW-1185">Reference proteome</keyword>
<accession>A0A641ARD1</accession>
<dbReference type="InterPro" id="IPR009326">
    <property type="entry name" value="DUF984"/>
</dbReference>
<dbReference type="OrthoDB" id="9807542at2"/>
<proteinExistence type="predicted"/>
<dbReference type="RefSeq" id="WP_129179587.1">
    <property type="nucleotide sequence ID" value="NZ_JAGIOG010000001.1"/>
</dbReference>
<dbReference type="InterPro" id="IPR015947">
    <property type="entry name" value="PUA-like_sf"/>
</dbReference>
<dbReference type="Pfam" id="PF04266">
    <property type="entry name" value="ASCH"/>
    <property type="match status" value="1"/>
</dbReference>
<evidence type="ECO:0000259" key="1">
    <source>
        <dbReference type="SMART" id="SM01022"/>
    </source>
</evidence>
<dbReference type="AlphaFoldDB" id="A0A641ARD1"/>
<evidence type="ECO:0000313" key="2">
    <source>
        <dbReference type="EMBL" id="KAA1379763.1"/>
    </source>
</evidence>